<evidence type="ECO:0000256" key="2">
    <source>
        <dbReference type="ARBA" id="ARBA00004723"/>
    </source>
</evidence>
<keyword evidence="4" id="KW-0560">Oxidoreductase</keyword>
<dbReference type="AlphaFoldDB" id="A0AAV0IQX3"/>
<evidence type="ECO:0000256" key="3">
    <source>
        <dbReference type="ARBA" id="ARBA00005995"/>
    </source>
</evidence>
<evidence type="ECO:0000313" key="9">
    <source>
        <dbReference type="EMBL" id="CAI0398720.1"/>
    </source>
</evidence>
<evidence type="ECO:0000256" key="7">
    <source>
        <dbReference type="SAM" id="SignalP"/>
    </source>
</evidence>
<reference evidence="9" key="1">
    <citation type="submission" date="2022-08" db="EMBL/GenBank/DDBJ databases">
        <authorList>
            <person name="Gutierrez-Valencia J."/>
        </authorList>
    </citation>
    <scope>NUCLEOTIDE SEQUENCE</scope>
</reference>
<keyword evidence="10" id="KW-1185">Reference proteome</keyword>
<dbReference type="Proteomes" id="UP001154282">
    <property type="component" value="Unassembled WGS sequence"/>
</dbReference>
<dbReference type="Pfam" id="PF01593">
    <property type="entry name" value="Amino_oxidase"/>
    <property type="match status" value="1"/>
</dbReference>
<accession>A0AAV0IQX3</accession>
<dbReference type="GO" id="GO:0046592">
    <property type="term" value="F:polyamine oxidase activity"/>
    <property type="evidence" value="ECO:0007669"/>
    <property type="project" value="UniProtKB-ARBA"/>
</dbReference>
<feature type="binding site" evidence="5">
    <location>
        <position position="249"/>
    </location>
    <ligand>
        <name>FAD</name>
        <dbReference type="ChEBI" id="CHEBI:57692"/>
    </ligand>
</feature>
<dbReference type="SUPFAM" id="SSF54373">
    <property type="entry name" value="FAD-linked reductases, C-terminal domain"/>
    <property type="match status" value="1"/>
</dbReference>
<feature type="chain" id="PRO_5043762644" description="Amine oxidase domain-containing protein" evidence="7">
    <location>
        <begin position="23"/>
        <end position="512"/>
    </location>
</feature>
<dbReference type="InterPro" id="IPR036188">
    <property type="entry name" value="FAD/NAD-bd_sf"/>
</dbReference>
<evidence type="ECO:0000256" key="5">
    <source>
        <dbReference type="PIRSR" id="PIRSR601613-1"/>
    </source>
</evidence>
<sequence>MAAMSLIPLFVTLLFSSAAASAAQSPSVIVVGAGMSGISAAKTLYEAGIKDILILEASSRIGGRMMKADFSGYTVEMGANWFFSGGPVANPVIDLAKKVSLKSYPNDYSNITGNTYKQEGGLYPKKDVEKVDEVAVARDEYCANFSRKLSANKKKDVDVSILAGQRLHGRPPLTPLDMVIDFYHNDYEDAEPPKVTSLKHTYPRGEFEEHGEDPHFVTDPRGFGVLVQYLASQILKKGSPVQLKLKKVVREIAYSKNGVTVKAEDGSTYSANYVVVSASVGVLQSNLIQFKPKLPVGRLTLFSLSVSLSFIFISSISYTIKRFQMWKRISISDMSMTIYTKIFMKFPYKFWPSGGPGTEFFLYTHVQRGYYPLWQHLDNEYPGSNILMVTVTADESRRVEQLSNEAIQAEAMAVLKKIFGDKIPNPENILVPRWGSHRFFKGSYANWPANYNQEKHDQLGAPVGPVYFTGEHNSNKFIGYVDGAHLEGIATANDLIKCIKGEGCKGDKNMKM</sequence>
<gene>
    <name evidence="9" type="ORF">LITE_LOCUS10008</name>
</gene>
<dbReference type="InterPro" id="IPR002937">
    <property type="entry name" value="Amino_oxidase"/>
</dbReference>
<comment type="cofactor">
    <cofactor evidence="1">
        <name>FAD</name>
        <dbReference type="ChEBI" id="CHEBI:57692"/>
    </cofactor>
</comment>
<feature type="binding site" evidence="5">
    <location>
        <position position="36"/>
    </location>
    <ligand>
        <name>FAD</name>
        <dbReference type="ChEBI" id="CHEBI:57692"/>
    </ligand>
</feature>
<protein>
    <recommendedName>
        <fullName evidence="8">Amine oxidase domain-containing protein</fullName>
    </recommendedName>
</protein>
<dbReference type="PANTHER" id="PTHR10742">
    <property type="entry name" value="FLAVIN MONOAMINE OXIDASE"/>
    <property type="match status" value="1"/>
</dbReference>
<dbReference type="SUPFAM" id="SSF51905">
    <property type="entry name" value="FAD/NAD(P)-binding domain"/>
    <property type="match status" value="1"/>
</dbReference>
<evidence type="ECO:0000256" key="6">
    <source>
        <dbReference type="SAM" id="Phobius"/>
    </source>
</evidence>
<proteinExistence type="inferred from homology"/>
<feature type="transmembrane region" description="Helical" evidence="6">
    <location>
        <begin position="299"/>
        <end position="320"/>
    </location>
</feature>
<comment type="pathway">
    <text evidence="2">Amine and polyamine degradation; spermine degradation.</text>
</comment>
<dbReference type="GO" id="GO:0006598">
    <property type="term" value="P:polyamine catabolic process"/>
    <property type="evidence" value="ECO:0007669"/>
    <property type="project" value="UniProtKB-ARBA"/>
</dbReference>
<comment type="caution">
    <text evidence="9">The sequence shown here is derived from an EMBL/GenBank/DDBJ whole genome shotgun (WGS) entry which is preliminary data.</text>
</comment>
<evidence type="ECO:0000256" key="4">
    <source>
        <dbReference type="ARBA" id="ARBA00023002"/>
    </source>
</evidence>
<feature type="binding site" evidence="5">
    <location>
        <begin position="56"/>
        <end position="57"/>
    </location>
    <ligand>
        <name>FAD</name>
        <dbReference type="ChEBI" id="CHEBI:57692"/>
    </ligand>
</feature>
<dbReference type="PRINTS" id="PR00757">
    <property type="entry name" value="AMINEOXDASEF"/>
</dbReference>
<evidence type="ECO:0000259" key="8">
    <source>
        <dbReference type="Pfam" id="PF01593"/>
    </source>
</evidence>
<dbReference type="InterPro" id="IPR001613">
    <property type="entry name" value="Flavin_amine_oxidase"/>
</dbReference>
<feature type="signal peptide" evidence="7">
    <location>
        <begin position="1"/>
        <end position="22"/>
    </location>
</feature>
<dbReference type="PANTHER" id="PTHR10742:SF313">
    <property type="entry name" value="AMINE OXIDASE"/>
    <property type="match status" value="1"/>
</dbReference>
<evidence type="ECO:0000256" key="1">
    <source>
        <dbReference type="ARBA" id="ARBA00001974"/>
    </source>
</evidence>
<evidence type="ECO:0000313" key="10">
    <source>
        <dbReference type="Proteomes" id="UP001154282"/>
    </source>
</evidence>
<comment type="similarity">
    <text evidence="3">Belongs to the flavin monoamine oxidase family.</text>
</comment>
<dbReference type="Gene3D" id="3.90.660.10">
    <property type="match status" value="1"/>
</dbReference>
<keyword evidence="6" id="KW-0812">Transmembrane</keyword>
<name>A0AAV0IQX3_9ROSI</name>
<keyword evidence="6" id="KW-1133">Transmembrane helix</keyword>
<feature type="domain" description="Amine oxidase" evidence="8">
    <location>
        <begin position="35"/>
        <end position="496"/>
    </location>
</feature>
<dbReference type="InterPro" id="IPR050281">
    <property type="entry name" value="Flavin_monoamine_oxidase"/>
</dbReference>
<dbReference type="Gene3D" id="3.50.50.60">
    <property type="entry name" value="FAD/NAD(P)-binding domain"/>
    <property type="match status" value="1"/>
</dbReference>
<organism evidence="9 10">
    <name type="scientific">Linum tenue</name>
    <dbReference type="NCBI Taxonomy" id="586396"/>
    <lineage>
        <taxon>Eukaryota</taxon>
        <taxon>Viridiplantae</taxon>
        <taxon>Streptophyta</taxon>
        <taxon>Embryophyta</taxon>
        <taxon>Tracheophyta</taxon>
        <taxon>Spermatophyta</taxon>
        <taxon>Magnoliopsida</taxon>
        <taxon>eudicotyledons</taxon>
        <taxon>Gunneridae</taxon>
        <taxon>Pentapetalae</taxon>
        <taxon>rosids</taxon>
        <taxon>fabids</taxon>
        <taxon>Malpighiales</taxon>
        <taxon>Linaceae</taxon>
        <taxon>Linum</taxon>
    </lineage>
</organism>
<dbReference type="EMBL" id="CAMGYJ010000004">
    <property type="protein sequence ID" value="CAI0398720.1"/>
    <property type="molecule type" value="Genomic_DNA"/>
</dbReference>
<keyword evidence="7" id="KW-0732">Signal</keyword>
<keyword evidence="6" id="KW-0472">Membrane</keyword>